<evidence type="ECO:0000256" key="4">
    <source>
        <dbReference type="ARBA" id="ARBA00022692"/>
    </source>
</evidence>
<feature type="transmembrane region" description="Helical" evidence="9">
    <location>
        <begin position="55"/>
        <end position="76"/>
    </location>
</feature>
<dbReference type="SUPFAM" id="SSF90123">
    <property type="entry name" value="ABC transporter transmembrane region"/>
    <property type="match status" value="1"/>
</dbReference>
<dbReference type="FunFam" id="1.20.1560.10:FF:000040">
    <property type="entry name" value="Multidrug ABC transporter ATP-binding protein"/>
    <property type="match status" value="1"/>
</dbReference>
<feature type="domain" description="ABC transporter" evidence="10">
    <location>
        <begin position="332"/>
        <end position="565"/>
    </location>
</feature>
<feature type="transmembrane region" description="Helical" evidence="9">
    <location>
        <begin position="133"/>
        <end position="150"/>
    </location>
</feature>
<dbReference type="GO" id="GO:0005524">
    <property type="term" value="F:ATP binding"/>
    <property type="evidence" value="ECO:0007669"/>
    <property type="project" value="UniProtKB-KW"/>
</dbReference>
<dbReference type="GO" id="GO:0005886">
    <property type="term" value="C:plasma membrane"/>
    <property type="evidence" value="ECO:0007669"/>
    <property type="project" value="UniProtKB-SubCell"/>
</dbReference>
<keyword evidence="7 9" id="KW-1133">Transmembrane helix</keyword>
<evidence type="ECO:0000313" key="12">
    <source>
        <dbReference type="EMBL" id="XDI38435.1"/>
    </source>
</evidence>
<evidence type="ECO:0000256" key="5">
    <source>
        <dbReference type="ARBA" id="ARBA00022741"/>
    </source>
</evidence>
<evidence type="ECO:0000259" key="10">
    <source>
        <dbReference type="PROSITE" id="PS50893"/>
    </source>
</evidence>
<keyword evidence="2" id="KW-0813">Transport</keyword>
<dbReference type="RefSeq" id="WP_368505720.1">
    <property type="nucleotide sequence ID" value="NZ_CP162551.1"/>
</dbReference>
<feature type="domain" description="ABC transmembrane type-1" evidence="11">
    <location>
        <begin position="16"/>
        <end position="298"/>
    </location>
</feature>
<keyword evidence="8 9" id="KW-0472">Membrane</keyword>
<dbReference type="Gene3D" id="3.40.50.300">
    <property type="entry name" value="P-loop containing nucleotide triphosphate hydrolases"/>
    <property type="match status" value="1"/>
</dbReference>
<keyword evidence="3" id="KW-1003">Cell membrane</keyword>
<evidence type="ECO:0000256" key="9">
    <source>
        <dbReference type="SAM" id="Phobius"/>
    </source>
</evidence>
<dbReference type="PROSITE" id="PS00211">
    <property type="entry name" value="ABC_TRANSPORTER_1"/>
    <property type="match status" value="1"/>
</dbReference>
<dbReference type="InterPro" id="IPR003593">
    <property type="entry name" value="AAA+_ATPase"/>
</dbReference>
<keyword evidence="5" id="KW-0547">Nucleotide-binding</keyword>
<keyword evidence="4 9" id="KW-0812">Transmembrane</keyword>
<dbReference type="GO" id="GO:0015421">
    <property type="term" value="F:ABC-type oligopeptide transporter activity"/>
    <property type="evidence" value="ECO:0007669"/>
    <property type="project" value="TreeGrafter"/>
</dbReference>
<dbReference type="Pfam" id="PF00005">
    <property type="entry name" value="ABC_tran"/>
    <property type="match status" value="1"/>
</dbReference>
<dbReference type="AlphaFoldDB" id="A0AB39BYL3"/>
<dbReference type="PANTHER" id="PTHR43394:SF1">
    <property type="entry name" value="ATP-BINDING CASSETTE SUB-FAMILY B MEMBER 10, MITOCHONDRIAL"/>
    <property type="match status" value="1"/>
</dbReference>
<dbReference type="CDD" id="cd18548">
    <property type="entry name" value="ABC_6TM_Tm287_like"/>
    <property type="match status" value="1"/>
</dbReference>
<protein>
    <submittedName>
        <fullName evidence="12">ABC transporter ATP-binding protein</fullName>
    </submittedName>
</protein>
<reference evidence="12" key="1">
    <citation type="submission" date="2024-07" db="EMBL/GenBank/DDBJ databases">
        <title>Identification and characteristics of an arsenic-resistant bacterial isolate, which belongs to a novel species.</title>
        <authorList>
            <person name="Juszczyk A."/>
            <person name="Kowalczyk A."/>
            <person name="Was K."/>
            <person name="Kosowicz W."/>
            <person name="Budzyn A."/>
            <person name="Latowski D."/>
        </authorList>
    </citation>
    <scope>NUCLEOTIDE SEQUENCE</scope>
    <source>
        <strain evidence="12">As8PL</strain>
    </source>
</reference>
<dbReference type="PANTHER" id="PTHR43394">
    <property type="entry name" value="ATP-DEPENDENT PERMEASE MDL1, MITOCHONDRIAL"/>
    <property type="match status" value="1"/>
</dbReference>
<evidence type="ECO:0000256" key="3">
    <source>
        <dbReference type="ARBA" id="ARBA00022475"/>
    </source>
</evidence>
<feature type="transmembrane region" description="Helical" evidence="9">
    <location>
        <begin position="156"/>
        <end position="174"/>
    </location>
</feature>
<dbReference type="PROSITE" id="PS50929">
    <property type="entry name" value="ABC_TM1F"/>
    <property type="match status" value="1"/>
</dbReference>
<dbReference type="Gene3D" id="1.20.1560.10">
    <property type="entry name" value="ABC transporter type 1, transmembrane domain"/>
    <property type="match status" value="1"/>
</dbReference>
<feature type="transmembrane region" description="Helical" evidence="9">
    <location>
        <begin position="272"/>
        <end position="296"/>
    </location>
</feature>
<dbReference type="SUPFAM" id="SSF52540">
    <property type="entry name" value="P-loop containing nucleoside triphosphate hydrolases"/>
    <property type="match status" value="1"/>
</dbReference>
<dbReference type="Pfam" id="PF00664">
    <property type="entry name" value="ABC_membrane"/>
    <property type="match status" value="1"/>
</dbReference>
<dbReference type="InterPro" id="IPR036640">
    <property type="entry name" value="ABC1_TM_sf"/>
</dbReference>
<keyword evidence="6 12" id="KW-0067">ATP-binding</keyword>
<evidence type="ECO:0000256" key="6">
    <source>
        <dbReference type="ARBA" id="ARBA00022840"/>
    </source>
</evidence>
<sequence>MRKVFSFLKPYRFPMWIAIILMLVELTVELFHPLLLARIIDEGVMTGDFDMVVRWGLIMVGMSFLAFLSGVINSFYAAHVSQNTGYDLRHSMYSRVQSFAFSKLQKFETSSLITRMTNDVTQVQNTIFMSLRIMMRAPLLVIGGTIMALLVNVKLALFLVVTIPVLIFFLVWMMKKGGKMFRDVQAKLDQVNHVMRENLKGIRIIKAFVRRKHEGERFKKENGGLKDGTIQALRWMEITMPILLLLMNGAIIGVLWFGAIDVGANQAQVGEVVAIINYATRITSALTVFSMIIIVFSRARASASRIAEVLETDIGMEDGEVTEADTKNDIHLHFQNVSFRYPNAHQNVLQNLTFSVNKGETIAILGATGSGKSTLFQLIPRLYDVGTGSVLVGGEDVREWNMKKLRQMIGYVPQESLLFSGSIKENLSWGREDVTEEEMIVAAKAAQIHDTIEALPKQYETKIGQKGVNLSGGQKQRLSIARALIRYPRILLLDDSTSALDMRTEKKFLRALQAYSCTTLVITQKLKTAMEADRIIILDEGELLAVGTHEELVKQSSLYQQIAQSQLGKETINHA</sequence>
<proteinExistence type="predicted"/>
<comment type="subcellular location">
    <subcellularLocation>
        <location evidence="1">Cell membrane</location>
        <topology evidence="1">Multi-pass membrane protein</topology>
    </subcellularLocation>
</comment>
<accession>A0AB39BYL3</accession>
<dbReference type="InterPro" id="IPR039421">
    <property type="entry name" value="Type_1_exporter"/>
</dbReference>
<evidence type="ECO:0000256" key="7">
    <source>
        <dbReference type="ARBA" id="ARBA00022989"/>
    </source>
</evidence>
<dbReference type="GO" id="GO:0016887">
    <property type="term" value="F:ATP hydrolysis activity"/>
    <property type="evidence" value="ECO:0007669"/>
    <property type="project" value="InterPro"/>
</dbReference>
<evidence type="ECO:0000256" key="2">
    <source>
        <dbReference type="ARBA" id="ARBA00022448"/>
    </source>
</evidence>
<evidence type="ECO:0000259" key="11">
    <source>
        <dbReference type="PROSITE" id="PS50929"/>
    </source>
</evidence>
<dbReference type="FunFam" id="3.40.50.300:FF:000221">
    <property type="entry name" value="Multidrug ABC transporter ATP-binding protein"/>
    <property type="match status" value="1"/>
</dbReference>
<dbReference type="InterPro" id="IPR017871">
    <property type="entry name" value="ABC_transporter-like_CS"/>
</dbReference>
<name>A0AB39BYL3_9BACI</name>
<feature type="transmembrane region" description="Helical" evidence="9">
    <location>
        <begin position="242"/>
        <end position="260"/>
    </location>
</feature>
<organism evidence="12">
    <name type="scientific">Alkalihalophilus sp. As8PL</name>
    <dbReference type="NCBI Taxonomy" id="3237103"/>
    <lineage>
        <taxon>Bacteria</taxon>
        <taxon>Bacillati</taxon>
        <taxon>Bacillota</taxon>
        <taxon>Bacilli</taxon>
        <taxon>Bacillales</taxon>
        <taxon>Bacillaceae</taxon>
        <taxon>Alkalihalophilus</taxon>
    </lineage>
</organism>
<dbReference type="InterPro" id="IPR027417">
    <property type="entry name" value="P-loop_NTPase"/>
</dbReference>
<gene>
    <name evidence="12" type="ORF">AB3N04_09045</name>
</gene>
<evidence type="ECO:0000256" key="1">
    <source>
        <dbReference type="ARBA" id="ARBA00004651"/>
    </source>
</evidence>
<dbReference type="EMBL" id="CP162551">
    <property type="protein sequence ID" value="XDI38435.1"/>
    <property type="molecule type" value="Genomic_DNA"/>
</dbReference>
<dbReference type="InterPro" id="IPR011527">
    <property type="entry name" value="ABC1_TM_dom"/>
</dbReference>
<feature type="transmembrane region" description="Helical" evidence="9">
    <location>
        <begin position="12"/>
        <end position="35"/>
    </location>
</feature>
<dbReference type="SMART" id="SM00382">
    <property type="entry name" value="AAA"/>
    <property type="match status" value="1"/>
</dbReference>
<evidence type="ECO:0000256" key="8">
    <source>
        <dbReference type="ARBA" id="ARBA00023136"/>
    </source>
</evidence>
<dbReference type="InterPro" id="IPR003439">
    <property type="entry name" value="ABC_transporter-like_ATP-bd"/>
</dbReference>
<dbReference type="PROSITE" id="PS50893">
    <property type="entry name" value="ABC_TRANSPORTER_2"/>
    <property type="match status" value="1"/>
</dbReference>